<dbReference type="InterPro" id="IPR053206">
    <property type="entry name" value="Dimeric_xanthone_biosynth"/>
</dbReference>
<proteinExistence type="predicted"/>
<evidence type="ECO:0000313" key="4">
    <source>
        <dbReference type="Proteomes" id="UP000758168"/>
    </source>
</evidence>
<dbReference type="Pfam" id="PF01814">
    <property type="entry name" value="Hemerythrin"/>
    <property type="match status" value="1"/>
</dbReference>
<gene>
    <name evidence="3" type="ORF">JOF54_003044</name>
</gene>
<dbReference type="RefSeq" id="WP_307804226.1">
    <property type="nucleotide sequence ID" value="NZ_BAAAMH010000010.1"/>
</dbReference>
<keyword evidence="4" id="KW-1185">Reference proteome</keyword>
<feature type="domain" description="Hemerythrin-like" evidence="2">
    <location>
        <begin position="48"/>
        <end position="190"/>
    </location>
</feature>
<evidence type="ECO:0000313" key="3">
    <source>
        <dbReference type="EMBL" id="MBP2418122.1"/>
    </source>
</evidence>
<protein>
    <submittedName>
        <fullName evidence="3">Hemerythrin-like domain-containing protein</fullName>
    </submittedName>
</protein>
<evidence type="ECO:0000259" key="2">
    <source>
        <dbReference type="Pfam" id="PF01814"/>
    </source>
</evidence>
<accession>A0ABS4ZBN5</accession>
<organism evidence="3 4">
    <name type="scientific">Microlunatus capsulatus</name>
    <dbReference type="NCBI Taxonomy" id="99117"/>
    <lineage>
        <taxon>Bacteria</taxon>
        <taxon>Bacillati</taxon>
        <taxon>Actinomycetota</taxon>
        <taxon>Actinomycetes</taxon>
        <taxon>Propionibacteriales</taxon>
        <taxon>Propionibacteriaceae</taxon>
        <taxon>Microlunatus</taxon>
    </lineage>
</organism>
<dbReference type="CDD" id="cd12108">
    <property type="entry name" value="Hr-like"/>
    <property type="match status" value="1"/>
</dbReference>
<dbReference type="PANTHER" id="PTHR38048:SF1">
    <property type="entry name" value="HEMERYTHRIN-LIKE DOMAIN-CONTAINING PROTEIN"/>
    <property type="match status" value="1"/>
</dbReference>
<evidence type="ECO:0000256" key="1">
    <source>
        <dbReference type="SAM" id="MobiDB-lite"/>
    </source>
</evidence>
<feature type="region of interest" description="Disordered" evidence="1">
    <location>
        <begin position="1"/>
        <end position="42"/>
    </location>
</feature>
<sequence>MSFPVVPTPDPGVRLAAEPSWDESTRPTGPAPDPDRTYSPRALSSGQHLVDIHDHLRDELEQVRGLVDQVLDGSADAVAARSRINEMTMRQNSWTLGAYCAAYCRVVTTHHTIEDQAMFPRLRAADPRLAPVVDRLELEHGVIHDVLERVDRALVAFVGPAADADGLQRAVDELTDTLLSHLSYEERELVEPLARLGVLV</sequence>
<name>A0ABS4ZBN5_9ACTN</name>
<feature type="compositionally biased region" description="Pro residues" evidence="1">
    <location>
        <begin position="1"/>
        <end position="10"/>
    </location>
</feature>
<dbReference type="Gene3D" id="1.20.120.520">
    <property type="entry name" value="nmb1532 protein domain like"/>
    <property type="match status" value="1"/>
</dbReference>
<reference evidence="3 4" key="1">
    <citation type="submission" date="2021-03" db="EMBL/GenBank/DDBJ databases">
        <title>Sequencing the genomes of 1000 actinobacteria strains.</title>
        <authorList>
            <person name="Klenk H.-P."/>
        </authorList>
    </citation>
    <scope>NUCLEOTIDE SEQUENCE [LARGE SCALE GENOMIC DNA]</scope>
    <source>
        <strain evidence="3 4">DSM 12936</strain>
    </source>
</reference>
<dbReference type="EMBL" id="JAGIOB010000001">
    <property type="protein sequence ID" value="MBP2418122.1"/>
    <property type="molecule type" value="Genomic_DNA"/>
</dbReference>
<comment type="caution">
    <text evidence="3">The sequence shown here is derived from an EMBL/GenBank/DDBJ whole genome shotgun (WGS) entry which is preliminary data.</text>
</comment>
<dbReference type="PANTHER" id="PTHR38048">
    <property type="entry name" value="EXPRESSED PROTEIN"/>
    <property type="match status" value="1"/>
</dbReference>
<dbReference type="Proteomes" id="UP000758168">
    <property type="component" value="Unassembled WGS sequence"/>
</dbReference>
<dbReference type="InterPro" id="IPR012312">
    <property type="entry name" value="Hemerythrin-like"/>
</dbReference>